<protein>
    <submittedName>
        <fullName evidence="9">Inner membrane transport protein YajR</fullName>
    </submittedName>
</protein>
<dbReference type="InterPro" id="IPR054152">
    <property type="entry name" value="YajR_YAM"/>
</dbReference>
<feature type="transmembrane region" description="Helical" evidence="7">
    <location>
        <begin position="12"/>
        <end position="36"/>
    </location>
</feature>
<keyword evidence="2" id="KW-0813">Transport</keyword>
<dbReference type="OrthoDB" id="9764259at2"/>
<evidence type="ECO:0000256" key="5">
    <source>
        <dbReference type="ARBA" id="ARBA00022989"/>
    </source>
</evidence>
<sequence>MANNQMTLVEKNASWGLGVVFSLRMLGLFMVLPILTTYGDTLNGANETLTGLAIGIYGITQAFFQIPFGLLSDRFGRKPLIISGLSIFTIGSIIAAITHSIWGVIFGRALQGAGAISGTIMALLSDLLSEENYTKVITFLGISFGITFSLAIVLGPVITQALGLQELFWIIAILTIISITIMRFIVPSPSKCTLNRESSLVTSSIRHVISNVHLMKLNVSVFFLHALLMSNFLGIPKKFIKSGLSADEHWKIYLFTMLIALAITAPLLIYAERKRQMKKVFILSIGCVLGVESIFWIIERPIWPLIASLQIFFISFTLMEAILPSFISKQSPAGYKGTAMGVYTTSQCIGVATGGFVSGWVLDNMGSNILFLSNMLMTLSWFILSLNISEPRYLSTLRFHLKIKDFMQDPMQLQQFLQKQDGIFDAWVLPQEESIYVKIDLKITNRSAIEQTISQLKIKSIIHHPVQPNNSK</sequence>
<evidence type="ECO:0000256" key="2">
    <source>
        <dbReference type="ARBA" id="ARBA00022448"/>
    </source>
</evidence>
<proteinExistence type="predicted"/>
<feature type="transmembrane region" description="Helical" evidence="7">
    <location>
        <begin position="105"/>
        <end position="124"/>
    </location>
</feature>
<feature type="transmembrane region" description="Helical" evidence="7">
    <location>
        <begin position="304"/>
        <end position="327"/>
    </location>
</feature>
<evidence type="ECO:0000256" key="7">
    <source>
        <dbReference type="SAM" id="Phobius"/>
    </source>
</evidence>
<dbReference type="RefSeq" id="WP_157990561.1">
    <property type="nucleotide sequence ID" value="NZ_LR217735.1"/>
</dbReference>
<evidence type="ECO:0000256" key="4">
    <source>
        <dbReference type="ARBA" id="ARBA00022692"/>
    </source>
</evidence>
<comment type="subcellular location">
    <subcellularLocation>
        <location evidence="1">Cell membrane</location>
        <topology evidence="1">Multi-pass membrane protein</topology>
    </subcellularLocation>
</comment>
<organism evidence="9 10">
    <name type="scientific">Candidatus Erwinia haradaeae</name>
    <dbReference type="NCBI Taxonomy" id="1922217"/>
    <lineage>
        <taxon>Bacteria</taxon>
        <taxon>Pseudomonadati</taxon>
        <taxon>Pseudomonadota</taxon>
        <taxon>Gammaproteobacteria</taxon>
        <taxon>Enterobacterales</taxon>
        <taxon>Erwiniaceae</taxon>
        <taxon>Erwinia</taxon>
    </lineage>
</organism>
<dbReference type="Gene3D" id="1.20.1250.20">
    <property type="entry name" value="MFS general substrate transporter like domains"/>
    <property type="match status" value="1"/>
</dbReference>
<dbReference type="InterPro" id="IPR050171">
    <property type="entry name" value="MFS_Transporters"/>
</dbReference>
<feature type="transmembrane region" description="Helical" evidence="7">
    <location>
        <begin position="80"/>
        <end position="99"/>
    </location>
</feature>
<feature type="transmembrane region" description="Helical" evidence="7">
    <location>
        <begin position="214"/>
        <end position="232"/>
    </location>
</feature>
<dbReference type="InterPro" id="IPR020846">
    <property type="entry name" value="MFS_dom"/>
</dbReference>
<evidence type="ECO:0000313" key="10">
    <source>
        <dbReference type="Proteomes" id="UP000294392"/>
    </source>
</evidence>
<evidence type="ECO:0000256" key="3">
    <source>
        <dbReference type="ARBA" id="ARBA00022475"/>
    </source>
</evidence>
<feature type="transmembrane region" description="Helical" evidence="7">
    <location>
        <begin position="280"/>
        <end position="298"/>
    </location>
</feature>
<accession>A0A451DP09</accession>
<name>A0A451DP09_9GAMM</name>
<dbReference type="Gene3D" id="3.30.70.100">
    <property type="match status" value="1"/>
</dbReference>
<dbReference type="PANTHER" id="PTHR23517:SF2">
    <property type="entry name" value="MULTIDRUG RESISTANCE PROTEIN MDTH"/>
    <property type="match status" value="1"/>
</dbReference>
<dbReference type="InterPro" id="IPR011701">
    <property type="entry name" value="MFS"/>
</dbReference>
<dbReference type="PROSITE" id="PS50850">
    <property type="entry name" value="MFS"/>
    <property type="match status" value="1"/>
</dbReference>
<evidence type="ECO:0000313" key="9">
    <source>
        <dbReference type="EMBL" id="VFP88431.1"/>
    </source>
</evidence>
<feature type="transmembrane region" description="Helical" evidence="7">
    <location>
        <begin position="339"/>
        <end position="362"/>
    </location>
</feature>
<feature type="transmembrane region" description="Helical" evidence="7">
    <location>
        <begin position="167"/>
        <end position="186"/>
    </location>
</feature>
<reference evidence="9 10" key="1">
    <citation type="submission" date="2019-02" db="EMBL/GenBank/DDBJ databases">
        <authorList>
            <person name="Manzano-Marin A."/>
            <person name="Manzano-Marin A."/>
        </authorList>
    </citation>
    <scope>NUCLEOTIDE SEQUENCE [LARGE SCALE GENOMIC DNA]</scope>
    <source>
        <strain evidence="9 10">ErCisplendens</strain>
    </source>
</reference>
<keyword evidence="3" id="KW-1003">Cell membrane</keyword>
<feature type="domain" description="Major facilitator superfamily (MFS) profile" evidence="8">
    <location>
        <begin position="13"/>
        <end position="392"/>
    </location>
</feature>
<evidence type="ECO:0000256" key="1">
    <source>
        <dbReference type="ARBA" id="ARBA00004651"/>
    </source>
</evidence>
<dbReference type="GO" id="GO:0022857">
    <property type="term" value="F:transmembrane transporter activity"/>
    <property type="evidence" value="ECO:0007669"/>
    <property type="project" value="InterPro"/>
</dbReference>
<feature type="transmembrane region" description="Helical" evidence="7">
    <location>
        <begin position="136"/>
        <end position="155"/>
    </location>
</feature>
<keyword evidence="6 7" id="KW-0472">Membrane</keyword>
<feature type="transmembrane region" description="Helical" evidence="7">
    <location>
        <begin position="48"/>
        <end position="68"/>
    </location>
</feature>
<evidence type="ECO:0000256" key="6">
    <source>
        <dbReference type="ARBA" id="ARBA00023136"/>
    </source>
</evidence>
<feature type="transmembrane region" description="Helical" evidence="7">
    <location>
        <begin position="252"/>
        <end position="271"/>
    </location>
</feature>
<dbReference type="Pfam" id="PF07690">
    <property type="entry name" value="MFS_1"/>
    <property type="match status" value="1"/>
</dbReference>
<dbReference type="Pfam" id="PF21987">
    <property type="entry name" value="YajR_YAM"/>
    <property type="match status" value="1"/>
</dbReference>
<gene>
    <name evidence="9" type="primary">yajR</name>
    <name evidence="9" type="ORF">ERCISPPA3004_547</name>
</gene>
<dbReference type="EMBL" id="LR217735">
    <property type="protein sequence ID" value="VFP88431.1"/>
    <property type="molecule type" value="Genomic_DNA"/>
</dbReference>
<keyword evidence="4 7" id="KW-0812">Transmembrane</keyword>
<evidence type="ECO:0000259" key="8">
    <source>
        <dbReference type="PROSITE" id="PS50850"/>
    </source>
</evidence>
<dbReference type="CDD" id="cd17472">
    <property type="entry name" value="MFS_YajR_like"/>
    <property type="match status" value="1"/>
</dbReference>
<dbReference type="Proteomes" id="UP000294392">
    <property type="component" value="Chromosome"/>
</dbReference>
<dbReference type="AlphaFoldDB" id="A0A451DP09"/>
<dbReference type="GO" id="GO:0005886">
    <property type="term" value="C:plasma membrane"/>
    <property type="evidence" value="ECO:0007669"/>
    <property type="project" value="UniProtKB-SubCell"/>
</dbReference>
<feature type="transmembrane region" description="Helical" evidence="7">
    <location>
        <begin position="368"/>
        <end position="388"/>
    </location>
</feature>
<dbReference type="SUPFAM" id="SSF103473">
    <property type="entry name" value="MFS general substrate transporter"/>
    <property type="match status" value="1"/>
</dbReference>
<dbReference type="PANTHER" id="PTHR23517">
    <property type="entry name" value="RESISTANCE PROTEIN MDTM, PUTATIVE-RELATED-RELATED"/>
    <property type="match status" value="1"/>
</dbReference>
<dbReference type="InterPro" id="IPR036259">
    <property type="entry name" value="MFS_trans_sf"/>
</dbReference>
<keyword evidence="5 7" id="KW-1133">Transmembrane helix</keyword>